<dbReference type="RefSeq" id="WP_379998281.1">
    <property type="nucleotide sequence ID" value="NZ_JBHSGN010000094.1"/>
</dbReference>
<comment type="caution">
    <text evidence="1">The sequence shown here is derived from an EMBL/GenBank/DDBJ whole genome shotgun (WGS) entry which is preliminary data.</text>
</comment>
<evidence type="ECO:0000313" key="2">
    <source>
        <dbReference type="Proteomes" id="UP001596023"/>
    </source>
</evidence>
<accession>A0ABV9KYU0</accession>
<organism evidence="1 2">
    <name type="scientific">Dysgonomonas termitidis</name>
    <dbReference type="NCBI Taxonomy" id="1516126"/>
    <lineage>
        <taxon>Bacteria</taxon>
        <taxon>Pseudomonadati</taxon>
        <taxon>Bacteroidota</taxon>
        <taxon>Bacteroidia</taxon>
        <taxon>Bacteroidales</taxon>
        <taxon>Dysgonomonadaceae</taxon>
        <taxon>Dysgonomonas</taxon>
    </lineage>
</organism>
<proteinExistence type="predicted"/>
<gene>
    <name evidence="1" type="ORF">ACFO6W_16145</name>
</gene>
<reference evidence="2" key="1">
    <citation type="journal article" date="2019" name="Int. J. Syst. Evol. Microbiol.">
        <title>The Global Catalogue of Microorganisms (GCM) 10K type strain sequencing project: providing services to taxonomists for standard genome sequencing and annotation.</title>
        <authorList>
            <consortium name="The Broad Institute Genomics Platform"/>
            <consortium name="The Broad Institute Genome Sequencing Center for Infectious Disease"/>
            <person name="Wu L."/>
            <person name="Ma J."/>
        </authorList>
    </citation>
    <scope>NUCLEOTIDE SEQUENCE [LARGE SCALE GENOMIC DNA]</scope>
    <source>
        <strain evidence="2">CCUG 66188</strain>
    </source>
</reference>
<evidence type="ECO:0000313" key="1">
    <source>
        <dbReference type="EMBL" id="MFC4675232.1"/>
    </source>
</evidence>
<dbReference type="Proteomes" id="UP001596023">
    <property type="component" value="Unassembled WGS sequence"/>
</dbReference>
<keyword evidence="2" id="KW-1185">Reference proteome</keyword>
<dbReference type="EMBL" id="JBHSGN010000094">
    <property type="protein sequence ID" value="MFC4675232.1"/>
    <property type="molecule type" value="Genomic_DNA"/>
</dbReference>
<name>A0ABV9KYU0_9BACT</name>
<sequence>METNIDIQEKNYYFLICDAPAIDAKHRIDQLNHMGFIADGNKENMVNYFQRFSKSKEPVVFIFQNKIRNLSAYMDQPEFDKLGIKQSFEQIPRLRLSELMKQQFEDMEFIGYNSLELLPDYRKTVGVCREAIRIDPYNIRHIPDYMLSKDTIDSCVCIEGNTLQYIPQERLNAGICLKAVENDYMALQYVPFKFKSEELCRMAVKGAVDDTKNESYHVLAHIPYTFICNEVIRQFNKMSVSGEAMAKTIVNKEVMSAGMCDKLFEWDHNAYKHFPNLYKSKEMTEKAIALDGILLAYAPPKQINEELCLSAIKNTYKAMAVVPVFLKNPDFCLKAVLANRNAGIKNLVPMEIKNGKNIYSFNERLEKILTGKVNLTFEQVRNLYSGGSQTFLEVKSGSKIYSNSSLFYDKELNRFLIAPTQSGNINQVLTKDDLNRKKGRRI</sequence>
<protein>
    <submittedName>
        <fullName evidence="1">Uncharacterized protein</fullName>
    </submittedName>
</protein>